<organism evidence="1 2">
    <name type="scientific">Bacteriovorax stolpii</name>
    <name type="common">Bdellovibrio stolpii</name>
    <dbReference type="NCBI Taxonomy" id="960"/>
    <lineage>
        <taxon>Bacteria</taxon>
        <taxon>Pseudomonadati</taxon>
        <taxon>Bdellovibrionota</taxon>
        <taxon>Bacteriovoracia</taxon>
        <taxon>Bacteriovoracales</taxon>
        <taxon>Bacteriovoracaceae</taxon>
        <taxon>Bacteriovorax</taxon>
    </lineage>
</organism>
<dbReference type="Gene3D" id="3.40.190.10">
    <property type="entry name" value="Periplasmic binding protein-like II"/>
    <property type="match status" value="2"/>
</dbReference>
<dbReference type="SUPFAM" id="SSF53850">
    <property type="entry name" value="Periplasmic binding protein-like II"/>
    <property type="match status" value="1"/>
</dbReference>
<evidence type="ECO:0000313" key="2">
    <source>
        <dbReference type="Proteomes" id="UP000235584"/>
    </source>
</evidence>
<sequence>MSLKTIFTLVVFTFCFKAHAENVTIRICNLDTGFPPFTNTKGTGKWQTLIKKTFSNLNLTAHFQYIPRERCLLKMRRGDIDAIFAAPSDKRASYMAFPKLKNGKHDANKAVDILVFRVYKKKNNPLDWDGKKFENLNDKTIGAQKGFNTIDDLNNLNVKTDGDLVATAEQNIMKLNLNRIIAAVVEETQGDQIIKEKGLNELVKLPIVFGSATVYLAFSQSFYARNTELAEKIWNNIQTPKKKLLRESRH</sequence>
<gene>
    <name evidence="1" type="ORF">C0V70_11990</name>
</gene>
<proteinExistence type="predicted"/>
<protein>
    <submittedName>
        <fullName evidence="1">Uncharacterized protein</fullName>
    </submittedName>
</protein>
<name>A0A2K9NTI9_BACTC</name>
<dbReference type="RefSeq" id="WP_102244099.1">
    <property type="nucleotide sequence ID" value="NZ_CP025704.1"/>
</dbReference>
<accession>A0A2K9NTI9</accession>
<evidence type="ECO:0000313" key="1">
    <source>
        <dbReference type="EMBL" id="AUN98808.1"/>
    </source>
</evidence>
<dbReference type="KEGG" id="bsto:C0V70_11990"/>
<dbReference type="Proteomes" id="UP000235584">
    <property type="component" value="Chromosome"/>
</dbReference>
<dbReference type="AlphaFoldDB" id="A0A2K9NTI9"/>
<keyword evidence="2" id="KW-1185">Reference proteome</keyword>
<dbReference type="OrthoDB" id="8759432at2"/>
<reference evidence="1 2" key="1">
    <citation type="submission" date="2018-01" db="EMBL/GenBank/DDBJ databases">
        <title>Complete genome sequence of Bacteriovorax stolpii DSM12778.</title>
        <authorList>
            <person name="Tang B."/>
            <person name="Chang J."/>
        </authorList>
    </citation>
    <scope>NUCLEOTIDE SEQUENCE [LARGE SCALE GENOMIC DNA]</scope>
    <source>
        <strain evidence="1 2">DSM 12778</strain>
    </source>
</reference>
<dbReference type="EMBL" id="CP025704">
    <property type="protein sequence ID" value="AUN98808.1"/>
    <property type="molecule type" value="Genomic_DNA"/>
</dbReference>